<dbReference type="WBParaSite" id="HPBE_0001819301-mRNA-1">
    <property type="protein sequence ID" value="HPBE_0001819301-mRNA-1"/>
    <property type="gene ID" value="HPBE_0001819301"/>
</dbReference>
<evidence type="ECO:0000313" key="2">
    <source>
        <dbReference type="Proteomes" id="UP000050761"/>
    </source>
</evidence>
<evidence type="ECO:0000313" key="1">
    <source>
        <dbReference type="EMBL" id="VDP10847.1"/>
    </source>
</evidence>
<dbReference type="OrthoDB" id="7991969at2759"/>
<reference evidence="3" key="2">
    <citation type="submission" date="2019-09" db="UniProtKB">
        <authorList>
            <consortium name="WormBaseParasite"/>
        </authorList>
    </citation>
    <scope>IDENTIFICATION</scope>
</reference>
<evidence type="ECO:0000313" key="3">
    <source>
        <dbReference type="WBParaSite" id="HPBE_0001819301-mRNA-1"/>
    </source>
</evidence>
<keyword evidence="2" id="KW-1185">Reference proteome</keyword>
<accession>A0A3P8A9T1</accession>
<dbReference type="AlphaFoldDB" id="A0A183G8J3"/>
<name>A0A183G8J3_HELPZ</name>
<dbReference type="EMBL" id="UZAH01030526">
    <property type="protein sequence ID" value="VDP10847.1"/>
    <property type="molecule type" value="Genomic_DNA"/>
</dbReference>
<dbReference type="Proteomes" id="UP000050761">
    <property type="component" value="Unassembled WGS sequence"/>
</dbReference>
<sequence>MFQTENSGGASRMAWRVSHLARDEKKTNVWMLQPILPEAPQDRQSGTREYAPAHHKVMVTGTDVTLMTLIEEISKRRNLWDIASAAYKDKQRSEMD</sequence>
<accession>A0A183G8J3</accession>
<protein>
    <submittedName>
        <fullName evidence="3">START domain-containing protein</fullName>
    </submittedName>
</protein>
<organism evidence="2 3">
    <name type="scientific">Heligmosomoides polygyrus</name>
    <name type="common">Parasitic roundworm</name>
    <dbReference type="NCBI Taxonomy" id="6339"/>
    <lineage>
        <taxon>Eukaryota</taxon>
        <taxon>Metazoa</taxon>
        <taxon>Ecdysozoa</taxon>
        <taxon>Nematoda</taxon>
        <taxon>Chromadorea</taxon>
        <taxon>Rhabditida</taxon>
        <taxon>Rhabditina</taxon>
        <taxon>Rhabditomorpha</taxon>
        <taxon>Strongyloidea</taxon>
        <taxon>Heligmosomidae</taxon>
        <taxon>Heligmosomoides</taxon>
    </lineage>
</organism>
<gene>
    <name evidence="1" type="ORF">HPBE_LOCUS18192</name>
</gene>
<proteinExistence type="predicted"/>
<reference evidence="1 2" key="1">
    <citation type="submission" date="2018-11" db="EMBL/GenBank/DDBJ databases">
        <authorList>
            <consortium name="Pathogen Informatics"/>
        </authorList>
    </citation>
    <scope>NUCLEOTIDE SEQUENCE [LARGE SCALE GENOMIC DNA]</scope>
</reference>